<reference evidence="1 2" key="1">
    <citation type="journal article" date="2022" name="G3 (Bethesda)">
        <title>Enemy or ally: a genomic approach to elucidate the lifestyle of Phyllosticta citrichinaensis.</title>
        <authorList>
            <person name="Buijs V.A."/>
            <person name="Groenewald J.Z."/>
            <person name="Haridas S."/>
            <person name="LaButti K.M."/>
            <person name="Lipzen A."/>
            <person name="Martin F.M."/>
            <person name="Barry K."/>
            <person name="Grigoriev I.V."/>
            <person name="Crous P.W."/>
            <person name="Seidl M.F."/>
        </authorList>
    </citation>
    <scope>NUCLEOTIDE SEQUENCE [LARGE SCALE GENOMIC DNA]</scope>
    <source>
        <strain evidence="1 2">CBS 129764</strain>
    </source>
</reference>
<protein>
    <submittedName>
        <fullName evidence="1">Uncharacterized protein</fullName>
    </submittedName>
</protein>
<keyword evidence="2" id="KW-1185">Reference proteome</keyword>
<gene>
    <name evidence="1" type="ORF">IWX90DRAFT_313922</name>
</gene>
<dbReference type="Proteomes" id="UP001456524">
    <property type="component" value="Unassembled WGS sequence"/>
</dbReference>
<name>A0ABR1XJ71_9PEZI</name>
<sequence length="161" mass="17966">MLHPAPDATRLSSRRLCPQASLSLAVSIVGLCRASRRKRRLPEYSVGLESVWRRRRSFGAGKGDALRLIGTFTPSRCWCFKSVGSLASLLPVSVLSVCFQTSSPGPQDHRETDDLEMCNTRCDKTCTDAKHVARPKGRGWVDMVLRRAIEDCSNPYSRTRL</sequence>
<comment type="caution">
    <text evidence="1">The sequence shown here is derived from an EMBL/GenBank/DDBJ whole genome shotgun (WGS) entry which is preliminary data.</text>
</comment>
<dbReference type="EMBL" id="JBBWUH010000009">
    <property type="protein sequence ID" value="KAK8157077.1"/>
    <property type="molecule type" value="Genomic_DNA"/>
</dbReference>
<proteinExistence type="predicted"/>
<accession>A0ABR1XJ71</accession>
<organism evidence="1 2">
    <name type="scientific">Phyllosticta citrichinensis</name>
    <dbReference type="NCBI Taxonomy" id="1130410"/>
    <lineage>
        <taxon>Eukaryota</taxon>
        <taxon>Fungi</taxon>
        <taxon>Dikarya</taxon>
        <taxon>Ascomycota</taxon>
        <taxon>Pezizomycotina</taxon>
        <taxon>Dothideomycetes</taxon>
        <taxon>Dothideomycetes incertae sedis</taxon>
        <taxon>Botryosphaeriales</taxon>
        <taxon>Phyllostictaceae</taxon>
        <taxon>Phyllosticta</taxon>
    </lineage>
</organism>
<evidence type="ECO:0000313" key="2">
    <source>
        <dbReference type="Proteomes" id="UP001456524"/>
    </source>
</evidence>
<evidence type="ECO:0000313" key="1">
    <source>
        <dbReference type="EMBL" id="KAK8157077.1"/>
    </source>
</evidence>